<keyword evidence="3" id="KW-0238">DNA-binding</keyword>
<dbReference type="RefSeq" id="WP_064550747.1">
    <property type="nucleotide sequence ID" value="NZ_LXMA01000010.1"/>
</dbReference>
<sequence>MQYHLNSRQEVEDFIRNEVLTTSEVKEILNVTRQRLHALVSAEKLKPIKRLKSESLFLRTDIERLQAELRKARKKYRPYE</sequence>
<reference evidence="4" key="1">
    <citation type="submission" date="2016-05" db="EMBL/GenBank/DDBJ databases">
        <authorList>
            <person name="Wang W."/>
            <person name="Zhu L."/>
        </authorList>
    </citation>
    <scope>NUCLEOTIDE SEQUENCE [LARGE SCALE GENOMIC DNA]</scope>
    <source>
        <strain evidence="4">W-2</strain>
    </source>
</reference>
<accession>A0A1B7KUH7</accession>
<dbReference type="AlphaFoldDB" id="A0A1B7KUH7"/>
<protein>
    <submittedName>
        <fullName evidence="3">DNA-binding protein</fullName>
    </submittedName>
</protein>
<evidence type="ECO:0000313" key="4">
    <source>
        <dbReference type="Proteomes" id="UP000078290"/>
    </source>
</evidence>
<proteinExistence type="predicted"/>
<keyword evidence="1" id="KW-0175">Coiled coil</keyword>
<dbReference type="Pfam" id="PF12728">
    <property type="entry name" value="HTH_17"/>
    <property type="match status" value="1"/>
</dbReference>
<evidence type="ECO:0000313" key="3">
    <source>
        <dbReference type="EMBL" id="OAT73695.1"/>
    </source>
</evidence>
<organism evidence="3 4">
    <name type="scientific">Parageobacillus thermoglucosidasius</name>
    <name type="common">Geobacillus thermoglucosidasius</name>
    <dbReference type="NCBI Taxonomy" id="1426"/>
    <lineage>
        <taxon>Bacteria</taxon>
        <taxon>Bacillati</taxon>
        <taxon>Bacillota</taxon>
        <taxon>Bacilli</taxon>
        <taxon>Bacillales</taxon>
        <taxon>Anoxybacillaceae</taxon>
        <taxon>Parageobacillus</taxon>
    </lineage>
</organism>
<comment type="caution">
    <text evidence="3">The sequence shown here is derived from an EMBL/GenBank/DDBJ whole genome shotgun (WGS) entry which is preliminary data.</text>
</comment>
<dbReference type="OrthoDB" id="2382315at2"/>
<feature type="domain" description="Helix-turn-helix" evidence="2">
    <location>
        <begin position="19"/>
        <end position="68"/>
    </location>
</feature>
<dbReference type="InterPro" id="IPR041657">
    <property type="entry name" value="HTH_17"/>
</dbReference>
<dbReference type="GO" id="GO:0003677">
    <property type="term" value="F:DNA binding"/>
    <property type="evidence" value="ECO:0007669"/>
    <property type="project" value="UniProtKB-KW"/>
</dbReference>
<dbReference type="Proteomes" id="UP000078290">
    <property type="component" value="Unassembled WGS sequence"/>
</dbReference>
<feature type="coiled-coil region" evidence="1">
    <location>
        <begin position="48"/>
        <end position="75"/>
    </location>
</feature>
<gene>
    <name evidence="3" type="ORF">A7K69_18370</name>
</gene>
<name>A0A1B7KUH7_PARTM</name>
<evidence type="ECO:0000259" key="2">
    <source>
        <dbReference type="Pfam" id="PF12728"/>
    </source>
</evidence>
<dbReference type="EMBL" id="LXMA01000010">
    <property type="protein sequence ID" value="OAT73695.1"/>
    <property type="molecule type" value="Genomic_DNA"/>
</dbReference>
<evidence type="ECO:0000256" key="1">
    <source>
        <dbReference type="SAM" id="Coils"/>
    </source>
</evidence>